<dbReference type="EMBL" id="JAZHBO010000001">
    <property type="protein sequence ID" value="MEF2155548.1"/>
    <property type="molecule type" value="Genomic_DNA"/>
</dbReference>
<feature type="domain" description="TonB-dependent receptor-like beta-barrel" evidence="12">
    <location>
        <begin position="363"/>
        <end position="817"/>
    </location>
</feature>
<name>A0ABU7UZ97_9GAMM</name>
<evidence type="ECO:0000256" key="7">
    <source>
        <dbReference type="ARBA" id="ARBA00023237"/>
    </source>
</evidence>
<evidence type="ECO:0000256" key="3">
    <source>
        <dbReference type="ARBA" id="ARBA00022452"/>
    </source>
</evidence>
<keyword evidence="4 8" id="KW-0812">Transmembrane</keyword>
<feature type="region of interest" description="Disordered" evidence="10">
    <location>
        <begin position="31"/>
        <end position="53"/>
    </location>
</feature>
<evidence type="ECO:0000256" key="2">
    <source>
        <dbReference type="ARBA" id="ARBA00022448"/>
    </source>
</evidence>
<evidence type="ECO:0000256" key="8">
    <source>
        <dbReference type="PROSITE-ProRule" id="PRU01360"/>
    </source>
</evidence>
<evidence type="ECO:0000256" key="11">
    <source>
        <dbReference type="SAM" id="SignalP"/>
    </source>
</evidence>
<keyword evidence="2 8" id="KW-0813">Transport</keyword>
<dbReference type="InterPro" id="IPR000531">
    <property type="entry name" value="Beta-barrel_TonB"/>
</dbReference>
<dbReference type="InterPro" id="IPR036942">
    <property type="entry name" value="Beta-barrel_TonB_sf"/>
</dbReference>
<dbReference type="SUPFAM" id="SSF56935">
    <property type="entry name" value="Porins"/>
    <property type="match status" value="1"/>
</dbReference>
<dbReference type="RefSeq" id="WP_331703568.1">
    <property type="nucleotide sequence ID" value="NZ_JAZHBO010000001.1"/>
</dbReference>
<keyword evidence="15" id="KW-1185">Reference proteome</keyword>
<keyword evidence="7 8" id="KW-0998">Cell outer membrane</keyword>
<keyword evidence="11" id="KW-0732">Signal</keyword>
<dbReference type="Proteomes" id="UP001356170">
    <property type="component" value="Unassembled WGS sequence"/>
</dbReference>
<comment type="caution">
    <text evidence="14">The sequence shown here is derived from an EMBL/GenBank/DDBJ whole genome shotgun (WGS) entry which is preliminary data.</text>
</comment>
<accession>A0ABU7UZ97</accession>
<evidence type="ECO:0000256" key="5">
    <source>
        <dbReference type="ARBA" id="ARBA00023077"/>
    </source>
</evidence>
<sequence length="852" mass="91581">MKLTNNKLAQAIQIGLVAGVASIAFAGVASAQDSNTDQTTEKKEETTKSVGKVTVTGSRLKRADVEGATPVTVMTKQDLDQTGKTSVADVLRDVPAASAGNFRPQSGSSAQALATVDLGGLGSGRTLVLIDGRRLPKAPFAADSNDVNSIPAAAIERVEILTDGASAVYGSDAIGGVVNVITRKDFNGAEIRYGIGQTKVKGGDTAEFAATFGASGERGNILAGVNSTERGMVYTRDQIGYVRGVSVYGNNYRVYDQNKGTFKTAPAAVPGFACDSNGFWKTSGGTCSFDFNSVAANEASIKTKGMFARGEYNINDNWSVYMNGSVNNVESFGRYAPVPGLFLVADNTPNDVIKGDGLSTALYHRLAAFGNRDTSTDANVYDGLLGFKGRVWDKVDLDFGLRRSSYKYSSKGTGYTVNPLVVAAMELPFDNGGYNVKDPFGPAHPDVTATIGQQSFFDVNEIFAISNFDVFEMAGGTSNAVLGVEFREETFSDQYDQLSEAGLIDGSAGNSAGGDRTVGSAFFEWLFPVARTLDFTLAGRFDRYSDYGSDFSPKVSMRWQPLNRLTVRASYGEGFRAPDLSIITQKDTFSAESVIDPRTCQVFGGTAAQCQKAGVQVDTWFRANPDMASEQSKQWSVGFAVDPTDWFNATVDYRNIEISDRIRSFDAQTLIDRSNDPTLGPIPAGLGVIRAADGSITRINAGYGNEGNLEAKYVDAVLRTRFAVGAGTMRNQLAIAKILDFTIDGGTDQAGTKGLPDMRATLTNTYNVGDWTFGTSHNYIKGQSDSTGTVGGYTLNNVFTTWNAPWNATVQVGVNNIGDRYPELVGYGGRPWNFYLYDAYGRTVYFRYTQRF</sequence>
<gene>
    <name evidence="14" type="ORF">V3390_04780</name>
</gene>
<evidence type="ECO:0000313" key="14">
    <source>
        <dbReference type="EMBL" id="MEF2155548.1"/>
    </source>
</evidence>
<dbReference type="Gene3D" id="2.170.130.10">
    <property type="entry name" value="TonB-dependent receptor, plug domain"/>
    <property type="match status" value="1"/>
</dbReference>
<dbReference type="InterPro" id="IPR037066">
    <property type="entry name" value="Plug_dom_sf"/>
</dbReference>
<evidence type="ECO:0000313" key="15">
    <source>
        <dbReference type="Proteomes" id="UP001356170"/>
    </source>
</evidence>
<keyword evidence="6 8" id="KW-0472">Membrane</keyword>
<dbReference type="Gene3D" id="2.40.170.20">
    <property type="entry name" value="TonB-dependent receptor, beta-barrel domain"/>
    <property type="match status" value="1"/>
</dbReference>
<evidence type="ECO:0000259" key="12">
    <source>
        <dbReference type="Pfam" id="PF00593"/>
    </source>
</evidence>
<evidence type="ECO:0000256" key="4">
    <source>
        <dbReference type="ARBA" id="ARBA00022692"/>
    </source>
</evidence>
<protein>
    <submittedName>
        <fullName evidence="14">TonB-dependent receptor</fullName>
    </submittedName>
</protein>
<dbReference type="InterPro" id="IPR012910">
    <property type="entry name" value="Plug_dom"/>
</dbReference>
<evidence type="ECO:0000256" key="6">
    <source>
        <dbReference type="ARBA" id="ARBA00023136"/>
    </source>
</evidence>
<dbReference type="PROSITE" id="PS52016">
    <property type="entry name" value="TONB_DEPENDENT_REC_3"/>
    <property type="match status" value="1"/>
</dbReference>
<evidence type="ECO:0000256" key="10">
    <source>
        <dbReference type="SAM" id="MobiDB-lite"/>
    </source>
</evidence>
<organism evidence="14 15">
    <name type="scientific">Aquilutibacter rugosus</name>
    <dbReference type="NCBI Taxonomy" id="3115820"/>
    <lineage>
        <taxon>Bacteria</taxon>
        <taxon>Pseudomonadati</taxon>
        <taxon>Pseudomonadota</taxon>
        <taxon>Gammaproteobacteria</taxon>
        <taxon>Lysobacterales</taxon>
        <taxon>Lysobacteraceae</taxon>
        <taxon>Aquilutibacter</taxon>
    </lineage>
</organism>
<reference evidence="14 15" key="1">
    <citation type="submission" date="2024-01" db="EMBL/GenBank/DDBJ databases">
        <title>Novel species of the genus Luteimonas isolated from rivers.</title>
        <authorList>
            <person name="Lu H."/>
        </authorList>
    </citation>
    <scope>NUCLEOTIDE SEQUENCE [LARGE SCALE GENOMIC DNA]</scope>
    <source>
        <strain evidence="14 15">FXH3W</strain>
    </source>
</reference>
<comment type="similarity">
    <text evidence="8 9">Belongs to the TonB-dependent receptor family.</text>
</comment>
<evidence type="ECO:0000256" key="9">
    <source>
        <dbReference type="RuleBase" id="RU003357"/>
    </source>
</evidence>
<keyword evidence="3 8" id="KW-1134">Transmembrane beta strand</keyword>
<proteinExistence type="inferred from homology"/>
<dbReference type="Pfam" id="PF00593">
    <property type="entry name" value="TonB_dep_Rec_b-barrel"/>
    <property type="match status" value="1"/>
</dbReference>
<comment type="subcellular location">
    <subcellularLocation>
        <location evidence="1 8">Cell outer membrane</location>
        <topology evidence="1 8">Multi-pass membrane protein</topology>
    </subcellularLocation>
</comment>
<feature type="domain" description="TonB-dependent receptor plug" evidence="13">
    <location>
        <begin position="68"/>
        <end position="177"/>
    </location>
</feature>
<dbReference type="PANTHER" id="PTHR47234:SF2">
    <property type="entry name" value="TONB-DEPENDENT RECEPTOR"/>
    <property type="match status" value="1"/>
</dbReference>
<feature type="signal peptide" evidence="11">
    <location>
        <begin position="1"/>
        <end position="31"/>
    </location>
</feature>
<feature type="chain" id="PRO_5045254979" evidence="11">
    <location>
        <begin position="32"/>
        <end position="852"/>
    </location>
</feature>
<evidence type="ECO:0000259" key="13">
    <source>
        <dbReference type="Pfam" id="PF07715"/>
    </source>
</evidence>
<dbReference type="PANTHER" id="PTHR47234">
    <property type="match status" value="1"/>
</dbReference>
<dbReference type="InterPro" id="IPR039426">
    <property type="entry name" value="TonB-dep_rcpt-like"/>
</dbReference>
<dbReference type="Pfam" id="PF07715">
    <property type="entry name" value="Plug"/>
    <property type="match status" value="1"/>
</dbReference>
<evidence type="ECO:0000256" key="1">
    <source>
        <dbReference type="ARBA" id="ARBA00004571"/>
    </source>
</evidence>
<keyword evidence="14" id="KW-0675">Receptor</keyword>
<keyword evidence="5 9" id="KW-0798">TonB box</keyword>
<dbReference type="CDD" id="cd01347">
    <property type="entry name" value="ligand_gated_channel"/>
    <property type="match status" value="1"/>
</dbReference>